<reference evidence="2 3" key="1">
    <citation type="submission" date="2014-10" db="EMBL/GenBank/DDBJ databases">
        <title>Kaistella jeonii genome.</title>
        <authorList>
            <person name="Clayton J.T."/>
            <person name="Newman J.D."/>
        </authorList>
    </citation>
    <scope>NUCLEOTIDE SEQUENCE [LARGE SCALE GENOMIC DNA]</scope>
    <source>
        <strain evidence="2 3">DSM 17048</strain>
    </source>
</reference>
<evidence type="ECO:0000313" key="2">
    <source>
        <dbReference type="EMBL" id="KIA89146.1"/>
    </source>
</evidence>
<dbReference type="InterPro" id="IPR006076">
    <property type="entry name" value="FAD-dep_OxRdtase"/>
</dbReference>
<proteinExistence type="predicted"/>
<gene>
    <name evidence="2" type="ORF">OA86_07645</name>
</gene>
<dbReference type="Gene3D" id="3.50.50.60">
    <property type="entry name" value="FAD/NAD(P)-binding domain"/>
    <property type="match status" value="2"/>
</dbReference>
<comment type="caution">
    <text evidence="2">The sequence shown here is derived from an EMBL/GenBank/DDBJ whole genome shotgun (WGS) entry which is preliminary data.</text>
</comment>
<accession>A0A0C1CXS2</accession>
<dbReference type="AlphaFoldDB" id="A0A0C1CXS2"/>
<dbReference type="Pfam" id="PF01266">
    <property type="entry name" value="DAO"/>
    <property type="match status" value="1"/>
</dbReference>
<dbReference type="Proteomes" id="UP000031473">
    <property type="component" value="Unassembled WGS sequence"/>
</dbReference>
<dbReference type="GO" id="GO:0005737">
    <property type="term" value="C:cytoplasm"/>
    <property type="evidence" value="ECO:0007669"/>
    <property type="project" value="TreeGrafter"/>
</dbReference>
<dbReference type="OrthoDB" id="214253at2"/>
<name>A0A0C1CXS2_9FLAO</name>
<organism evidence="2 3">
    <name type="scientific">Kaistella jeonii</name>
    <dbReference type="NCBI Taxonomy" id="266749"/>
    <lineage>
        <taxon>Bacteria</taxon>
        <taxon>Pseudomonadati</taxon>
        <taxon>Bacteroidota</taxon>
        <taxon>Flavobacteriia</taxon>
        <taxon>Flavobacteriales</taxon>
        <taxon>Weeksellaceae</taxon>
        <taxon>Chryseobacterium group</taxon>
        <taxon>Kaistella</taxon>
    </lineage>
</organism>
<dbReference type="EMBL" id="JSYL01000004">
    <property type="protein sequence ID" value="KIA89146.1"/>
    <property type="molecule type" value="Genomic_DNA"/>
</dbReference>
<dbReference type="SUPFAM" id="SSF51971">
    <property type="entry name" value="Nucleotide-binding domain"/>
    <property type="match status" value="1"/>
</dbReference>
<evidence type="ECO:0000259" key="1">
    <source>
        <dbReference type="Pfam" id="PF01266"/>
    </source>
</evidence>
<sequence>MKNVDYIIVGGGYAGIFFAHQLIAHNKSFVLFSGDRKGASKVSAGVINPVVLKKFTTFWLAEEQIDFLAKTMSEIETYTRKNYLINENIHRIFHDEKEKELWLSKTETDELGPFLNSYFETLETIKNPFGTGSVKKSARLDVDAFFKDFFDYFKVNNQLIQEQFDYSQLSENTYKDFTFKNLVFCEGMGVRANPYFNDIQVIPNKGHHLKVRLSVKLDHQYTLKKKHFLFPLNEDVYYYGGTYDPNEREDEIDEFKREELIVGLQEFYPHDFEVEEINYGFRPTVKDRRPILGNHPEHENYFIYNGLGARGILNGCYFSRELYEHIENGKKLIPEVDLKRFIKK</sequence>
<evidence type="ECO:0000313" key="3">
    <source>
        <dbReference type="Proteomes" id="UP000031473"/>
    </source>
</evidence>
<dbReference type="InterPro" id="IPR036188">
    <property type="entry name" value="FAD/NAD-bd_sf"/>
</dbReference>
<protein>
    <submittedName>
        <fullName evidence="2">FAD-dependent oxidoreductase</fullName>
    </submittedName>
</protein>
<dbReference type="RefSeq" id="WP_039351774.1">
    <property type="nucleotide sequence ID" value="NZ_FOLA01000004.1"/>
</dbReference>
<dbReference type="SUPFAM" id="SSF54373">
    <property type="entry name" value="FAD-linked reductases, C-terminal domain"/>
    <property type="match status" value="1"/>
</dbReference>
<dbReference type="STRING" id="266749.SAMN05421876_104240"/>
<dbReference type="PANTHER" id="PTHR13847">
    <property type="entry name" value="SARCOSINE DEHYDROGENASE-RELATED"/>
    <property type="match status" value="1"/>
</dbReference>
<feature type="domain" description="FAD dependent oxidoreductase" evidence="1">
    <location>
        <begin position="5"/>
        <end position="322"/>
    </location>
</feature>
<dbReference type="Gene3D" id="3.30.9.10">
    <property type="entry name" value="D-Amino Acid Oxidase, subunit A, domain 2"/>
    <property type="match status" value="2"/>
</dbReference>
<keyword evidence="3" id="KW-1185">Reference proteome</keyword>